<reference evidence="2 3" key="1">
    <citation type="submission" date="2018-08" db="EMBL/GenBank/DDBJ databases">
        <title>Comparative analysis of Burkholderia isolates from Puerto Rico.</title>
        <authorList>
            <person name="Hall C."/>
            <person name="Sahl J."/>
            <person name="Wagner D."/>
        </authorList>
    </citation>
    <scope>NUCLEOTIDE SEQUENCE [LARGE SCALE GENOMIC DNA]</scope>
    <source>
        <strain evidence="2 3">Bp9025</strain>
    </source>
</reference>
<dbReference type="Proteomes" id="UP000277921">
    <property type="component" value="Unassembled WGS sequence"/>
</dbReference>
<dbReference type="EMBL" id="QTQV01000004">
    <property type="protein sequence ID" value="RQT18620.1"/>
    <property type="molecule type" value="Genomic_DNA"/>
</dbReference>
<dbReference type="SUPFAM" id="SSF53335">
    <property type="entry name" value="S-adenosyl-L-methionine-dependent methyltransferases"/>
    <property type="match status" value="1"/>
</dbReference>
<dbReference type="GO" id="GO:0032259">
    <property type="term" value="P:methylation"/>
    <property type="evidence" value="ECO:0007669"/>
    <property type="project" value="UniProtKB-KW"/>
</dbReference>
<organism evidence="2 3">
    <name type="scientific">Burkholderia contaminans</name>
    <dbReference type="NCBI Taxonomy" id="488447"/>
    <lineage>
        <taxon>Bacteria</taxon>
        <taxon>Pseudomonadati</taxon>
        <taxon>Pseudomonadota</taxon>
        <taxon>Betaproteobacteria</taxon>
        <taxon>Burkholderiales</taxon>
        <taxon>Burkholderiaceae</taxon>
        <taxon>Burkholderia</taxon>
        <taxon>Burkholderia cepacia complex</taxon>
    </lineage>
</organism>
<gene>
    <name evidence="2" type="ORF">DF051_08320</name>
</gene>
<dbReference type="InterPro" id="IPR041698">
    <property type="entry name" value="Methyltransf_25"/>
</dbReference>
<dbReference type="RefSeq" id="WP_124576903.1">
    <property type="nucleotide sequence ID" value="NZ_QTQV01000004.1"/>
</dbReference>
<dbReference type="Pfam" id="PF13649">
    <property type="entry name" value="Methyltransf_25"/>
    <property type="match status" value="1"/>
</dbReference>
<protein>
    <submittedName>
        <fullName evidence="2">Methyltransferase domain-containing protein</fullName>
    </submittedName>
</protein>
<evidence type="ECO:0000259" key="1">
    <source>
        <dbReference type="Pfam" id="PF13649"/>
    </source>
</evidence>
<evidence type="ECO:0000313" key="3">
    <source>
        <dbReference type="Proteomes" id="UP000277921"/>
    </source>
</evidence>
<accession>A0A3N8Q611</accession>
<dbReference type="GO" id="GO:0008168">
    <property type="term" value="F:methyltransferase activity"/>
    <property type="evidence" value="ECO:0007669"/>
    <property type="project" value="UniProtKB-KW"/>
</dbReference>
<dbReference type="InterPro" id="IPR029063">
    <property type="entry name" value="SAM-dependent_MTases_sf"/>
</dbReference>
<proteinExistence type="predicted"/>
<feature type="domain" description="Methyltransferase" evidence="1">
    <location>
        <begin position="670"/>
        <end position="768"/>
    </location>
</feature>
<evidence type="ECO:0000313" key="2">
    <source>
        <dbReference type="EMBL" id="RQT18620.1"/>
    </source>
</evidence>
<sequence length="868" mass="94415">MDARLVWDTWRRILSDDGLVEIVTHAGHADGAALARLGAAERAVVDDYASTPRATKTNVGMYRRSLVRIARVALGCVPMSQHLLLMSGLDVDEVGAAFARVNGYADDGPNFWRLAGAVVAYLATRPEFNAPTHQDVLAIDQARVALALRLGQGTVDAWPTAVAAGIRDTAGSDRSAVRFVASRAAVVVRSRHDLTRWIENPHGFDPDEALNASPRHWLIYFPDADSTPAYAELSERSARIFELLATPHSAADVARVLGSLSEAEALKVVDRLTELGVVVGEKAGGCVERGAFQDESLSSDAFVMLDPAVEILDVEIDGHSFLCQGHFAVGMAVPPGEGLSDFVGELAGKPVRVGALRKGFDDQHLIDTMLAALRQHGFLHVTSRDAPSADALAQLRRSAAERRRARLCHTLDVRLDATSADAIRARAETESTAPQLHLRCAHIGDHAPTFAELARLRQAGQLRLHDTVVQTSHPRCDAEVVRSLRRLGAGVIVDEVRWPAPERPIAGVDVLTRAGIAVHARITPDRSFLDPETRARALAWAERAEFSGWCLVLDADALWPAGEASEADFLGVFQAVSAWEEILGDVSIVSLPSDEVLLGNASSPGPEGLSDIAARFRLAYLRWRLPLLKSFEGDNTFSQTPEAEEKLVRLREDLLPNHPELLHLVPGSVVVDVCGGNGRVARRLSPLVGADGLVVSIEMLRCVTDRARRFACEQGYLNVQFRAGLAQRIPFPAGAADAAVNEWTGAIWQLGLGPAMVAEMARVVRVGGRIAVTHRLVRLPLDRLGQPWVQFDNIYALMREAFDRPDLAIVTERVWGQTVSTLAGEKASAWRKHYVPRIVNPFDVTYTEDKDPGPHADVCLTLIAERVQ</sequence>
<name>A0A3N8Q611_9BURK</name>
<dbReference type="Gene3D" id="3.40.50.150">
    <property type="entry name" value="Vaccinia Virus protein VP39"/>
    <property type="match status" value="1"/>
</dbReference>
<keyword evidence="2" id="KW-0489">Methyltransferase</keyword>
<dbReference type="AlphaFoldDB" id="A0A3N8Q611"/>
<comment type="caution">
    <text evidence="2">The sequence shown here is derived from an EMBL/GenBank/DDBJ whole genome shotgun (WGS) entry which is preliminary data.</text>
</comment>
<dbReference type="CDD" id="cd02440">
    <property type="entry name" value="AdoMet_MTases"/>
    <property type="match status" value="1"/>
</dbReference>
<keyword evidence="2" id="KW-0808">Transferase</keyword>